<dbReference type="InterPro" id="IPR013783">
    <property type="entry name" value="Ig-like_fold"/>
</dbReference>
<dbReference type="NCBIfam" id="TIGR01643">
    <property type="entry name" value="YD_repeat_2x"/>
    <property type="match status" value="1"/>
</dbReference>
<dbReference type="InterPro" id="IPR011658">
    <property type="entry name" value="PA14_dom"/>
</dbReference>
<feature type="domain" description="PA14" evidence="3">
    <location>
        <begin position="234"/>
        <end position="381"/>
    </location>
</feature>
<dbReference type="RefSeq" id="WP_046084495.1">
    <property type="nucleotide sequence ID" value="NZ_LAKD02000001.1"/>
</dbReference>
<protein>
    <recommendedName>
        <fullName evidence="3">PA14 domain-containing protein</fullName>
    </recommendedName>
</protein>
<keyword evidence="5" id="KW-1185">Reference proteome</keyword>
<dbReference type="Proteomes" id="UP000033615">
    <property type="component" value="Unassembled WGS sequence"/>
</dbReference>
<dbReference type="PANTHER" id="PTHR32305">
    <property type="match status" value="1"/>
</dbReference>
<feature type="compositionally biased region" description="Low complexity" evidence="1">
    <location>
        <begin position="433"/>
        <end position="470"/>
    </location>
</feature>
<dbReference type="GO" id="GO:0005975">
    <property type="term" value="P:carbohydrate metabolic process"/>
    <property type="evidence" value="ECO:0007669"/>
    <property type="project" value="UniProtKB-ARBA"/>
</dbReference>
<evidence type="ECO:0000259" key="3">
    <source>
        <dbReference type="PROSITE" id="PS51820"/>
    </source>
</evidence>
<evidence type="ECO:0000256" key="2">
    <source>
        <dbReference type="SAM" id="SignalP"/>
    </source>
</evidence>
<reference evidence="4" key="1">
    <citation type="submission" date="2016-12" db="EMBL/GenBank/DDBJ databases">
        <title>Genome sequence of Streptomyces antioxidans MUSC 164.</title>
        <authorList>
            <person name="Lee L.-H."/>
            <person name="Ser H.-L."/>
        </authorList>
    </citation>
    <scope>NUCLEOTIDE SEQUENCE [LARGE SCALE GENOMIC DNA]</scope>
    <source>
        <strain evidence="4">MUSC 164</strain>
    </source>
</reference>
<dbReference type="Gene3D" id="2.180.10.10">
    <property type="entry name" value="RHS repeat-associated core"/>
    <property type="match status" value="1"/>
</dbReference>
<gene>
    <name evidence="4" type="ORF">VT50_0200675</name>
</gene>
<feature type="signal peptide" evidence="2">
    <location>
        <begin position="1"/>
        <end position="32"/>
    </location>
</feature>
<organism evidence="4 5">
    <name type="scientific">Streptomyces antioxidans</name>
    <dbReference type="NCBI Taxonomy" id="1507734"/>
    <lineage>
        <taxon>Bacteria</taxon>
        <taxon>Bacillati</taxon>
        <taxon>Actinomycetota</taxon>
        <taxon>Actinomycetes</taxon>
        <taxon>Kitasatosporales</taxon>
        <taxon>Streptomycetaceae</taxon>
        <taxon>Streptomyces</taxon>
    </lineage>
</organism>
<dbReference type="Pfam" id="PF07691">
    <property type="entry name" value="PA14"/>
    <property type="match status" value="1"/>
</dbReference>
<dbReference type="PANTHER" id="PTHR32305:SF15">
    <property type="entry name" value="PROTEIN RHSA-RELATED"/>
    <property type="match status" value="1"/>
</dbReference>
<dbReference type="InterPro" id="IPR006530">
    <property type="entry name" value="YD"/>
</dbReference>
<feature type="region of interest" description="Disordered" evidence="1">
    <location>
        <begin position="799"/>
        <end position="825"/>
    </location>
</feature>
<dbReference type="PROSITE" id="PS51820">
    <property type="entry name" value="PA14"/>
    <property type="match status" value="1"/>
</dbReference>
<dbReference type="SMART" id="SM00758">
    <property type="entry name" value="PA14"/>
    <property type="match status" value="1"/>
</dbReference>
<comment type="caution">
    <text evidence="4">The sequence shown here is derived from an EMBL/GenBank/DDBJ whole genome shotgun (WGS) entry which is preliminary data.</text>
</comment>
<feature type="region of interest" description="Disordered" evidence="1">
    <location>
        <begin position="393"/>
        <end position="482"/>
    </location>
</feature>
<feature type="compositionally biased region" description="Low complexity" evidence="1">
    <location>
        <begin position="415"/>
        <end position="425"/>
    </location>
</feature>
<dbReference type="OrthoDB" id="5994822at2"/>
<name>A0A1V4DDK8_9ACTN</name>
<feature type="region of interest" description="Disordered" evidence="1">
    <location>
        <begin position="71"/>
        <end position="96"/>
    </location>
</feature>
<proteinExistence type="predicted"/>
<keyword evidence="2" id="KW-0732">Signal</keyword>
<dbReference type="InterPro" id="IPR050708">
    <property type="entry name" value="T6SS_VgrG/RHS"/>
</dbReference>
<dbReference type="EMBL" id="LAKD02000001">
    <property type="protein sequence ID" value="OPF84588.1"/>
    <property type="molecule type" value="Genomic_DNA"/>
</dbReference>
<evidence type="ECO:0000313" key="5">
    <source>
        <dbReference type="Proteomes" id="UP000033615"/>
    </source>
</evidence>
<accession>A0A1V4DDK8</accession>
<dbReference type="InterPro" id="IPR037524">
    <property type="entry name" value="PA14/GLEYA"/>
</dbReference>
<dbReference type="SUPFAM" id="SSF56988">
    <property type="entry name" value="Anthrax protective antigen"/>
    <property type="match status" value="1"/>
</dbReference>
<sequence>MARTRTLRATVAGAASVTVSVALLASGSMASAAPDWLSRAGHATPSDVAMLSAKAGDPVRPAWPAGDFDGIAESAGKRGTAAAPKPASPSDGATLADRRPVLTAARAAGKAEYEFVIGTGDSPRGGQVVSSGWLRTPRWTVPDGTLKDGGQYTWTVRARNRASGKVTADAPARSLTVNLWLGAQPAEGPVPMDTLGPASVNLANGNATASVATPQTSTGAGPLGATFTYNSLATAEVGLTGSYFTGTSGTGIGGKEKPAAVRTDTQPSFNWDGQAPWEGAKAGDRFRARWTGQLRVPDSGGYRLGGVYQGGVRIWLDDTPVVDDWKGEKGGSTPRFGAVRQLKAGHAYSVRIEYQRPADGGRLALWAQRSGKGSLPVPSSWLSPAGSVLPPGWSVTPAATGQDGASALKEGTGEGVTAAGGADAANPLSSPQGANATGSSADTGTGAASSTGAAQPNSATPKAATGAKGAKGAKGAGDTDSDAAKLKATEEAADEGLKFFYGGDSTCEDDDAPEGFVCAVRVPGAGTTQLHYSAGKLARIVNPGDETTDFGYTADHRLTAVRTPLVMDWIAVDPDRRDHATADYQIGYADSGTRAARLAGPEPTGFTEGRTARPERRYAYGSGSTKIDVAGLHGTRTVAYDTAGRVSSDTDATGRTVRKEWTAAEQPAATLDAAGRLTTTVYDEAGRPVGAFGPGPEKCFADDGSLVSPAPSGCGKVPATTTTYGDTSATSVTQGSDGVPDLTVETQLNELGVPVAMVTDPKGLKLKTGYEYDEMFRPTAKVMPSGAKQSYAYYGATEKADNPCTDEDDPLPQAGLPKSITSAASATGSSRTEKFVYDERGLPVAVTFGGTKWTCVDYGDRGQILAMHVPGNEWAPARTISYDAAHGGDPLTTKASEPGDELLFTVDLLGRTVRFTDAQGIRTETVYDRAGRAVRETSTPASDADATQVKTVRYDDAGRETAVALDGKTLATVALDAGGEAERVTYANGSSLKVVRDAAGRITGNDWRLAHGRSLPSTVTRARSGVVTDESTAGQDARKGEPNYRYDASGRLVDAWVTGHHYSYDFADAPKDCPKGTQSDAGRNGNRLRLTDRTADGTTETGYCYDAADRLLATTGDHPVTDVTYAENGHMTGYRQDGATVEQRHDAAERYRGSSITGKGAADVSYASDIADHLIARESKGADGSTQLYGHTSHTDPDIDFVLAKDKRVLSRVVALPGGVVYAKKGASYEGRSTWSYPTVRGDVFAVAGDEGKQIGDLYRYGPYGEPLAADGTVDPDHVPDNLPGDFDYGWLGQYQRGSEHAGALFSAVLDTRLLNNPLGRFTQPVSDGPFLNAYEYAAGDPVNHVSIDGFSLDGEKE</sequence>
<evidence type="ECO:0000256" key="1">
    <source>
        <dbReference type="SAM" id="MobiDB-lite"/>
    </source>
</evidence>
<dbReference type="Gene3D" id="3.90.182.10">
    <property type="entry name" value="Toxin - Anthrax Protective Antigen,domain 1"/>
    <property type="match status" value="1"/>
</dbReference>
<dbReference type="Gene3D" id="2.60.40.10">
    <property type="entry name" value="Immunoglobulins"/>
    <property type="match status" value="1"/>
</dbReference>
<feature type="chain" id="PRO_5010695923" description="PA14 domain-containing protein" evidence="2">
    <location>
        <begin position="33"/>
        <end position="1358"/>
    </location>
</feature>
<feature type="region of interest" description="Disordered" evidence="1">
    <location>
        <begin position="1020"/>
        <end position="1041"/>
    </location>
</feature>
<evidence type="ECO:0000313" key="4">
    <source>
        <dbReference type="EMBL" id="OPF84588.1"/>
    </source>
</evidence>